<dbReference type="EMBL" id="KN716210">
    <property type="protein sequence ID" value="KJH50273.1"/>
    <property type="molecule type" value="Genomic_DNA"/>
</dbReference>
<dbReference type="STRING" id="29172.A0A0D8Y092"/>
<protein>
    <submittedName>
        <fullName evidence="1">Uncharacterized protein</fullName>
    </submittedName>
</protein>
<reference evidence="1 2" key="1">
    <citation type="submission" date="2013-11" db="EMBL/GenBank/DDBJ databases">
        <title>Draft genome of the bovine lungworm Dictyocaulus viviparus.</title>
        <authorList>
            <person name="Mitreva M."/>
        </authorList>
    </citation>
    <scope>NUCLEOTIDE SEQUENCE [LARGE SCALE GENOMIC DNA]</scope>
    <source>
        <strain evidence="1 2">HannoverDv2000</strain>
    </source>
</reference>
<evidence type="ECO:0000313" key="1">
    <source>
        <dbReference type="EMBL" id="KJH50273.1"/>
    </source>
</evidence>
<dbReference type="AlphaFoldDB" id="A0A0D8Y092"/>
<name>A0A0D8Y092_DICVI</name>
<organism evidence="1 2">
    <name type="scientific">Dictyocaulus viviparus</name>
    <name type="common">Bovine lungworm</name>
    <dbReference type="NCBI Taxonomy" id="29172"/>
    <lineage>
        <taxon>Eukaryota</taxon>
        <taxon>Metazoa</taxon>
        <taxon>Ecdysozoa</taxon>
        <taxon>Nematoda</taxon>
        <taxon>Chromadorea</taxon>
        <taxon>Rhabditida</taxon>
        <taxon>Rhabditina</taxon>
        <taxon>Rhabditomorpha</taxon>
        <taxon>Strongyloidea</taxon>
        <taxon>Metastrongylidae</taxon>
        <taxon>Dictyocaulus</taxon>
    </lineage>
</organism>
<gene>
    <name evidence="1" type="ORF">DICVIV_03556</name>
</gene>
<dbReference type="Proteomes" id="UP000053766">
    <property type="component" value="Unassembled WGS sequence"/>
</dbReference>
<accession>A0A0D8Y092</accession>
<dbReference type="OrthoDB" id="66982at2759"/>
<proteinExistence type="predicted"/>
<reference evidence="2" key="2">
    <citation type="journal article" date="2016" name="Sci. Rep.">
        <title>Dictyocaulus viviparus genome, variome and transcriptome elucidate lungworm biology and support future intervention.</title>
        <authorList>
            <person name="McNulty S.N."/>
            <person name="Strube C."/>
            <person name="Rosa B.A."/>
            <person name="Martin J.C."/>
            <person name="Tyagi R."/>
            <person name="Choi Y.J."/>
            <person name="Wang Q."/>
            <person name="Hallsworth Pepin K."/>
            <person name="Zhang X."/>
            <person name="Ozersky P."/>
            <person name="Wilson R.K."/>
            <person name="Sternberg P.W."/>
            <person name="Gasser R.B."/>
            <person name="Mitreva M."/>
        </authorList>
    </citation>
    <scope>NUCLEOTIDE SEQUENCE [LARGE SCALE GENOMIC DNA]</scope>
    <source>
        <strain evidence="2">HannoverDv2000</strain>
    </source>
</reference>
<keyword evidence="2" id="KW-1185">Reference proteome</keyword>
<evidence type="ECO:0000313" key="2">
    <source>
        <dbReference type="Proteomes" id="UP000053766"/>
    </source>
</evidence>
<sequence length="292" mass="33809">MSDESNRRALDKHYRDVVSKMMYYNGDLEDPIPCCVDMVLDLVKFQMIKKMSSFSSEGHKFILKRLLNFSETVECINELKRTAPRTQKLDDDQDEDSNDDEIKIKSPVDSHFARMKNFVSSMGVAGNVGHLLELTDPELNERQRRIANTVMHDLSVEEYTRFTAARAASFLDDMKGKSKKKYEKGDLLFWLDAPPCEPSVSFVLAFIGREVVAYYVDAAIMVMKTEEPNLFLNDTKDGHVAAPYEDCPLQIRHYKEALRRCEGWRRRRDFLFGYYEEPEGDGLQENKDKISL</sequence>